<organism evidence="2 3">
    <name type="scientific">Pontiella sulfatireligans</name>
    <dbReference type="NCBI Taxonomy" id="2750658"/>
    <lineage>
        <taxon>Bacteria</taxon>
        <taxon>Pseudomonadati</taxon>
        <taxon>Kiritimatiellota</taxon>
        <taxon>Kiritimatiellia</taxon>
        <taxon>Kiritimatiellales</taxon>
        <taxon>Pontiellaceae</taxon>
        <taxon>Pontiella</taxon>
    </lineage>
</organism>
<evidence type="ECO:0000313" key="3">
    <source>
        <dbReference type="Proteomes" id="UP000346198"/>
    </source>
</evidence>
<reference evidence="2 3" key="1">
    <citation type="submission" date="2019-04" db="EMBL/GenBank/DDBJ databases">
        <authorList>
            <person name="Van Vliet M D."/>
        </authorList>
    </citation>
    <scope>NUCLEOTIDE SEQUENCE [LARGE SCALE GENOMIC DNA]</scope>
    <source>
        <strain evidence="2 3">F21</strain>
    </source>
</reference>
<dbReference type="RefSeq" id="WP_168433454.1">
    <property type="nucleotide sequence ID" value="NZ_CAAHFH010000002.1"/>
</dbReference>
<name>A0A6C2UPR8_9BACT</name>
<feature type="domain" description="Ricin B lectin" evidence="1">
    <location>
        <begin position="66"/>
        <end position="149"/>
    </location>
</feature>
<dbReference type="SUPFAM" id="SSF50370">
    <property type="entry name" value="Ricin B-like lectins"/>
    <property type="match status" value="1"/>
</dbReference>
<proteinExistence type="predicted"/>
<dbReference type="EMBL" id="CAAHFH010000002">
    <property type="protein sequence ID" value="VGO21923.1"/>
    <property type="molecule type" value="Genomic_DNA"/>
</dbReference>
<dbReference type="Gene3D" id="2.80.10.50">
    <property type="match status" value="1"/>
</dbReference>
<dbReference type="CDD" id="cd00161">
    <property type="entry name" value="beta-trefoil_Ricin-like"/>
    <property type="match status" value="1"/>
</dbReference>
<keyword evidence="3" id="KW-1185">Reference proteome</keyword>
<dbReference type="Pfam" id="PF14200">
    <property type="entry name" value="RicinB_lectin_2"/>
    <property type="match status" value="1"/>
</dbReference>
<gene>
    <name evidence="2" type="ORF">SCARR_04003</name>
</gene>
<dbReference type="PROSITE" id="PS50231">
    <property type="entry name" value="RICIN_B_LECTIN"/>
    <property type="match status" value="1"/>
</dbReference>
<protein>
    <recommendedName>
        <fullName evidence="1">Ricin B lectin domain-containing protein</fullName>
    </recommendedName>
</protein>
<evidence type="ECO:0000313" key="2">
    <source>
        <dbReference type="EMBL" id="VGO21923.1"/>
    </source>
</evidence>
<dbReference type="InterPro" id="IPR000772">
    <property type="entry name" value="Ricin_B_lectin"/>
</dbReference>
<sequence length="175" mass="20153">MIQVFIDEVRNGTTFADVDPAYVNPDEYYYLKSAVTPHVLFAMWGSNSAWDNGDDIGIYTSKTWSSQKWKFARAATDGHYRIVHKADGRVLHAFWGNNYSWDDYDNVVLYENNTSWKCQEWELVDAGGGKYKIKNRDNGKLLTVGWGSNSQYDDSDSVLVVDDYGWNSQLWSFNN</sequence>
<evidence type="ECO:0000259" key="1">
    <source>
        <dbReference type="Pfam" id="PF14200"/>
    </source>
</evidence>
<dbReference type="Proteomes" id="UP000346198">
    <property type="component" value="Unassembled WGS sequence"/>
</dbReference>
<dbReference type="AlphaFoldDB" id="A0A6C2UPR8"/>
<accession>A0A6C2UPR8</accession>
<dbReference type="InterPro" id="IPR035992">
    <property type="entry name" value="Ricin_B-like_lectins"/>
</dbReference>